<proteinExistence type="predicted"/>
<dbReference type="EMBL" id="GBXM01059793">
    <property type="protein sequence ID" value="JAH48784.1"/>
    <property type="molecule type" value="Transcribed_RNA"/>
</dbReference>
<dbReference type="AlphaFoldDB" id="A0A0E9T5A3"/>
<accession>A0A0E9T5A3</accession>
<reference evidence="1" key="1">
    <citation type="submission" date="2014-11" db="EMBL/GenBank/DDBJ databases">
        <authorList>
            <person name="Amaro Gonzalez C."/>
        </authorList>
    </citation>
    <scope>NUCLEOTIDE SEQUENCE</scope>
</reference>
<evidence type="ECO:0000313" key="1">
    <source>
        <dbReference type="EMBL" id="JAH48784.1"/>
    </source>
</evidence>
<protein>
    <submittedName>
        <fullName evidence="1">Uncharacterized protein</fullName>
    </submittedName>
</protein>
<reference evidence="1" key="2">
    <citation type="journal article" date="2015" name="Fish Shellfish Immunol.">
        <title>Early steps in the European eel (Anguilla anguilla)-Vibrio vulnificus interaction in the gills: Role of the RtxA13 toxin.</title>
        <authorList>
            <person name="Callol A."/>
            <person name="Pajuelo D."/>
            <person name="Ebbesson L."/>
            <person name="Teles M."/>
            <person name="MacKenzie S."/>
            <person name="Amaro C."/>
        </authorList>
    </citation>
    <scope>NUCLEOTIDE SEQUENCE</scope>
</reference>
<organism evidence="1">
    <name type="scientific">Anguilla anguilla</name>
    <name type="common">European freshwater eel</name>
    <name type="synonym">Muraena anguilla</name>
    <dbReference type="NCBI Taxonomy" id="7936"/>
    <lineage>
        <taxon>Eukaryota</taxon>
        <taxon>Metazoa</taxon>
        <taxon>Chordata</taxon>
        <taxon>Craniata</taxon>
        <taxon>Vertebrata</taxon>
        <taxon>Euteleostomi</taxon>
        <taxon>Actinopterygii</taxon>
        <taxon>Neopterygii</taxon>
        <taxon>Teleostei</taxon>
        <taxon>Anguilliformes</taxon>
        <taxon>Anguillidae</taxon>
        <taxon>Anguilla</taxon>
    </lineage>
</organism>
<sequence>MCSAKCGLTKICWCICSPQLDWACHIYNIEKFCSSVEFLTEITTKCLSYVKLDYGECF</sequence>
<name>A0A0E9T5A3_ANGAN</name>